<dbReference type="GO" id="GO:0003677">
    <property type="term" value="F:DNA binding"/>
    <property type="evidence" value="ECO:0007669"/>
    <property type="project" value="InterPro"/>
</dbReference>
<name>A0A7W0BWC8_9BACL</name>
<gene>
    <name evidence="1" type="ORF">HNQ85_001179</name>
</gene>
<evidence type="ECO:0000313" key="2">
    <source>
        <dbReference type="Proteomes" id="UP000580891"/>
    </source>
</evidence>
<dbReference type="RefSeq" id="WP_246326787.1">
    <property type="nucleotide sequence ID" value="NZ_JACDUU010000002.1"/>
</dbReference>
<sequence length="66" mass="7973">MERLHLDEIRTHTRCKTFCYDFYQQTKEVAMLQEICHYPSPTMTLKYIGVNEDSMDRADLMHALFR</sequence>
<evidence type="ECO:0008006" key="3">
    <source>
        <dbReference type="Google" id="ProtNLM"/>
    </source>
</evidence>
<protein>
    <recommendedName>
        <fullName evidence="3">Integrase</fullName>
    </recommendedName>
</protein>
<keyword evidence="2" id="KW-1185">Reference proteome</keyword>
<organism evidence="1 2">
    <name type="scientific">[Anoxybacillus] calidus</name>
    <dbReference type="NCBI Taxonomy" id="575178"/>
    <lineage>
        <taxon>Bacteria</taxon>
        <taxon>Bacillati</taxon>
        <taxon>Bacillota</taxon>
        <taxon>Bacilli</taxon>
        <taxon>Bacillales</taxon>
        <taxon>Anoxybacillaceae</taxon>
        <taxon>Paranoxybacillus</taxon>
    </lineage>
</organism>
<dbReference type="InterPro" id="IPR011010">
    <property type="entry name" value="DNA_brk_join_enz"/>
</dbReference>
<reference evidence="1 2" key="1">
    <citation type="submission" date="2020-07" db="EMBL/GenBank/DDBJ databases">
        <title>Genomic Encyclopedia of Type Strains, Phase IV (KMG-IV): sequencing the most valuable type-strain genomes for metagenomic binning, comparative biology and taxonomic classification.</title>
        <authorList>
            <person name="Goeker M."/>
        </authorList>
    </citation>
    <scope>NUCLEOTIDE SEQUENCE [LARGE SCALE GENOMIC DNA]</scope>
    <source>
        <strain evidence="1 2">DSM 25220</strain>
    </source>
</reference>
<evidence type="ECO:0000313" key="1">
    <source>
        <dbReference type="EMBL" id="MBA2870909.1"/>
    </source>
</evidence>
<proteinExistence type="predicted"/>
<comment type="caution">
    <text evidence="1">The sequence shown here is derived from an EMBL/GenBank/DDBJ whole genome shotgun (WGS) entry which is preliminary data.</text>
</comment>
<dbReference type="AlphaFoldDB" id="A0A7W0BWC8"/>
<accession>A0A7W0BWC8</accession>
<dbReference type="EMBL" id="JACDUU010000002">
    <property type="protein sequence ID" value="MBA2870909.1"/>
    <property type="molecule type" value="Genomic_DNA"/>
</dbReference>
<dbReference type="Proteomes" id="UP000580891">
    <property type="component" value="Unassembled WGS sequence"/>
</dbReference>
<dbReference type="SUPFAM" id="SSF56349">
    <property type="entry name" value="DNA breaking-rejoining enzymes"/>
    <property type="match status" value="1"/>
</dbReference>